<feature type="non-terminal residue" evidence="5">
    <location>
        <position position="6839"/>
    </location>
</feature>
<dbReference type="FunFam" id="3.40.50.980:FF:000001">
    <property type="entry name" value="Non-ribosomal peptide synthetase"/>
    <property type="match status" value="1"/>
</dbReference>
<dbReference type="InterPro" id="IPR036736">
    <property type="entry name" value="ACP-like_sf"/>
</dbReference>
<dbReference type="PROSITE" id="PS00455">
    <property type="entry name" value="AMP_BINDING"/>
    <property type="match status" value="6"/>
</dbReference>
<evidence type="ECO:0000256" key="3">
    <source>
        <dbReference type="ARBA" id="ARBA00022598"/>
    </source>
</evidence>
<dbReference type="GO" id="GO:0016874">
    <property type="term" value="F:ligase activity"/>
    <property type="evidence" value="ECO:0007669"/>
    <property type="project" value="UniProtKB-KW"/>
</dbReference>
<dbReference type="GO" id="GO:0043041">
    <property type="term" value="P:amino acid activation for nonribosomal peptide biosynthetic process"/>
    <property type="evidence" value="ECO:0007669"/>
    <property type="project" value="TreeGrafter"/>
</dbReference>
<feature type="domain" description="Carrier" evidence="4">
    <location>
        <begin position="4492"/>
        <end position="4565"/>
    </location>
</feature>
<dbReference type="CDD" id="cd19542">
    <property type="entry name" value="CT_NRPS-like"/>
    <property type="match status" value="1"/>
</dbReference>
<dbReference type="Gene3D" id="3.40.50.12780">
    <property type="entry name" value="N-terminal domain of ligase-like"/>
    <property type="match status" value="6"/>
</dbReference>
<dbReference type="OrthoDB" id="416786at2759"/>
<name>A0A9W7ZX14_9FUNG</name>
<dbReference type="InterPro" id="IPR001242">
    <property type="entry name" value="Condensation_dom"/>
</dbReference>
<dbReference type="Gene3D" id="3.30.559.10">
    <property type="entry name" value="Chloramphenicol acetyltransferase-like domain"/>
    <property type="match status" value="6"/>
</dbReference>
<protein>
    <recommendedName>
        <fullName evidence="4">Carrier domain-containing protein</fullName>
    </recommendedName>
</protein>
<dbReference type="SMART" id="SM01294">
    <property type="entry name" value="PKS_PP_betabranch"/>
    <property type="match status" value="1"/>
</dbReference>
<gene>
    <name evidence="5" type="ORF">IWQ60_007523</name>
</gene>
<dbReference type="InterPro" id="IPR010071">
    <property type="entry name" value="AA_adenyl_dom"/>
</dbReference>
<feature type="domain" description="Carrier" evidence="4">
    <location>
        <begin position="2442"/>
        <end position="2518"/>
    </location>
</feature>
<dbReference type="Pfam" id="PF00550">
    <property type="entry name" value="PP-binding"/>
    <property type="match status" value="5"/>
</dbReference>
<dbReference type="SMART" id="SM00823">
    <property type="entry name" value="PKS_PP"/>
    <property type="match status" value="5"/>
</dbReference>
<dbReference type="Pfam" id="PF00668">
    <property type="entry name" value="Condensation"/>
    <property type="match status" value="6"/>
</dbReference>
<dbReference type="SUPFAM" id="SSF56801">
    <property type="entry name" value="Acetyl-CoA synthetase-like"/>
    <property type="match status" value="6"/>
</dbReference>
<keyword evidence="6" id="KW-1185">Reference proteome</keyword>
<dbReference type="CDD" id="cd05930">
    <property type="entry name" value="A_NRPS"/>
    <property type="match status" value="5"/>
</dbReference>
<dbReference type="PANTHER" id="PTHR45527">
    <property type="entry name" value="NONRIBOSOMAL PEPTIDE SYNTHETASE"/>
    <property type="match status" value="1"/>
</dbReference>
<sequence>MTIPSHPNATEPLGHVDGVPPATSIPLAKPAAPQSGFGHITVINPLCSQVSATKLFKVTWTILLARYTDSKLVTFGHAQFPVSPLDLEISAMNLTMCAMHLDSAVKLDPVLKAPLSAPGHPLGHREWSLPSDFQGPVTSILVTYAGSKAARPLTRKPSVPRLRRKASTKLKKDSLNTLAAMTGATLVISCQITAGSLIIRLVFDRTQVAEAAVQELGRQLYILARGLTAVAEKPKLLTTMNIADVGWVDEVERQRLLQLAGTVSHSDAVHTPVHHLFIEWARNTPGGIALEHEGRTVTYAELDQSTSALAQILVRDHGARPEVRIALLLAKSIEYFVALFAVLKSGAAYVPIDPEYPDERIRYILTDSAAALVLTSSAVRATGEATMVCSVVMIDSLLASTKSVDDFDRPLIAYSSQPTDLAYIVYTSGTTGQPKGVMVEHGNLSNFAAEPTHLEFYRPENRELLAYAIGFDAILWPTLKSLCYGGTLVLPGSNLLSDLASAQTTSATPSFLAKLCPTDFPLLRGVVSGGEPCTPHLVDTWSRHCHFSNGYGPSETTVVSFTVALEAGDPVTVGRPTRNVLAYVVDDDLRLVPVGAPGQLLIGGFGVARGYCNRPDLTAQKFIANPFGPGRVYLTGDKARWLPNGHVDLLGRIDHQVKLRGFRIELEEIEAAVSSFPTVQLAVATVQRDRLVVFVEPEFVDTTDLLGHCHARLARFMVPDYLVPVAHLRLTANGKVDRKALPEAMESIPTVIPTEPHAFTTMELRLRESWAQVLQVEVEQIGATDDFFRIGGDSISAILLVSKWQQHGFKVTVALLYECRQLRTLATRLTALDVTASKGNQSQGLAVASDSGLAGVELIYNGHDVSLLQPTELEFDHLLTGLTDHGLSTAEIEEIIPCTPSQSGLLVAAAKDPSSYMVQAAVTLTGTVDLDRLRQAWGRVIQQHSVLRTIFVPTAAPRGNGFAQVILRSSHPAWTVVNQPPPCLTALFMESRTRGFSLPNPMVEVHVYPSRQANGHEFVLTIHHSLLDGWSLTLVLQELYQRYHLRDAFPTTPAPRFRNVVETVVTQDETTARSFWSEYLRNIQPTPAPMLGKELTGEHGFAEYRSSLDIPRSDLLQAARRFGVTLSTLLKAAYALVLSHYLGRDDIVIGFVVSGRNLEVPGIASVVGLCINTVPLRFHLTDQLISTWLEQLQTEATRMIPFEHTSLVKVNAWCNPDSDSPLFHTLGAFENFPRVSVKADDVTMGPPQVLEFTEYPLSVDFVDESETVDVKCFYTRTCCGEADIDQLLRRINSVLAQLLSATADTTIDQVSRTLPDSATSCSGQLVTAGGVQVPLATLDRHLARQGLSSPVSVVLHDGRIVTRTLSTEAECHSEKALLAGLNLPSALVPSALISLEAFPHLSSGSEVDFARLGEAYLHASDRVGQDFSVDTPSRWLEVTCMELLTSSVGIFESTKDIWVRITASPALLLTLEHRINQRYGISLSTRAVLTCVDMPALALMINNASLSAGVVTAHSILQPGAQSRMLHITKASLYQTRVWLACQRSDASDLFYFQARLCVPAQVTQSDVERTLNQVMEEVAWLRAVVCKGVDRLLLCTPAEGKPTVDMQDAAGLFPLCCNDFKSADAILINTGMVVVVFQPESRDLVIRVHQILAPVALFGQLVDEIELALNSKPDGRDFAVSPPLILSKESTPELPASDHFDRAYWEALLADAPTGMVLPLDRPRPRVPTFRSASILFDLSPEFVNEWASYTKGRRLPPVSLWAAMVGSYLGRIGGADDVLVDVILSRNLQDKIFISPTLHHSVCPVRVQATATTASLADLSAALSEQLDHSMQHLFSNYDPYAVLAHMSAHPLWHPVRVGLEFNDGEQVANDQSRAALWHDLAFYINVNGQRPNMTLKYSPDLLDSSTIHRFGANMLHYFQVAISDTQSLSKSPLVCPAEEHRLLRVFGRNPGRYDPSKSNASIVSLVRNSIQRSPNTLALEAGADTVTYARMNTRIEGLAYALQTCGIRPQDRVAVFVESRPATIVAMLSLWLIRAVYVPVDCALPEQRQRYMVEAAQCTHALNMGGTDVTWRETLPGLALLQTQAELNLMPLPYTHYPDDLAYIVFTSGTTGQPKGVMIRHAGLTNLLLAPETTLCPDPGMRCLQAMAVGFDGFILVALSPLCTSSTVVFSDGDIPATLGRVDVALLTPSVLGMLNPTDYPNLRRIDSAGEGLPVELAAKWLRNCAVRNLYGPTEITVCSHAGDIQPDLPVTVGRPVAGSGCYIVDSRDQLVPIGVVGEICVDGAGVSMGYVNRPDLNSTKFVHLPYSDGPVYRSGDFGRWLPSGEVECLGRRDDQIKLHGFRIEPTEVETVIRQHAAVESVAVAVQNGNLYAFVTPQDAPVHDVKSFTAARLPAHMIPTVFFPISQLPLTHIGKTDRQRLLELLPGLAGDGDGRTIRGARNNMEHLIVEAMAQTLGMAASEIDIRNSFFQLGGDSITAIGLSSLCRTRGLRLSIAQIFTHSSPAALAKVADLDESVPTMVAYQPFLLVSSFEQGLAKLKGEAASNIGVDPEAIEDIMPVSSLQQGFLVSTLRNSSAYMAQMVYELTGPLDVDKFRQSWQRVTLAHQILRTKFYIPADQSEHAFLQAILRDADFEWDYNAEPQTNFDQVEKQHLRDDRERGFTLDGPLLRYAVYRGADNRHLFCTTFHHALLDAWSVDIILAESLQHYHDVQVRSRSQYRDFIRYISCLDQSSAAEFWSANLRRVKLHPVLQFPMHPDVNGTGHGQVHYTMSSSLTAVHTYCRGMGLTINSLLRAVWALTLARYLGESEEITFGVLMSGRNVPVPGIEGMVGMCINTLPFRAQFPSGGDLASFLHNVNVNSGVLTEYEQCSLVNVKRWADIGADVDLLTSLLVYDNYATTASAFAKEIDYTPRSGQNFTEYAYTVGFSDRDDSLLLNLKYQTQYCNQKGWLAHQLFTQNLATCPGKIALETAFASYTYAEVYQQVCGVAVALLSRGFLSGDRAALLYSRCPEFIFSYLAVLIIDGVCVPMDVSNSPDRLRYQYELLGGPWLLTVADHLQLAQVGLEASIDRVLLVNELPTNSIELATEPSRSHNDVAYIAFTSGTTGRPKGIQVRHESLINFVVSWSDRVNLTAGCRFLQTLNISFDGCLIEIFGTFHRGGTLVLQDGDILDSLRRVDTCLLIPSMLTALDPRDYPNLQLLVAAGEPLPFGVAQRWRQHMRVVNVYGPTEVTIVSHSAEIELDQIITVGPTLDNVECYILDAAMRPTPIGVPGELYIGGLGVSNGYVEQPDLTREAFQPNPFGTGTVYRSGDLGCWLPDGQVQIVGRRDHQVKLRGFRIELGELEATCQTFAGMASTVALVKDKALVLYVAPSSLDVADLRRHIASTLPYYMVPDHVITLDRLPLTSVGKTDRKALQALPLPRLCTSDNLDADLPLPPAFDQVSHAVQAVLNITSDQVAPRRSFFQLGGDSISAIRFASLLRKQALQVTVAQIFAASSLIDLAVEIALETDQATGDTPIYRAYSLLRHDGADCDRLIYTTLEAANVTAEDVQDITPVTSLQFGFLFNTLRDPSAYMVQSTYEVRGSLDVERLRHSWEQVGLCHEILRAKFVAADAFSDYPFLQLLMKKPEYTWSYSVMGESSLEDAESDYLVEDRRRGFVLDGPLIRLAIIRLQDTRHLMCFTFHHALLDAWSTSIVLGEVLEYYHGIEPQPRTQFHAFISCLTQVSQEKAANFWKDYLSDVRIDNSLRFPVPPNAHASSVEAVQHTFSVDLSIIHSYCASTGVTLNSLLRAIWALTLARYMGHTDEVTFGVLMSGRNLPVPGIEGMVGMCINTLPFRARLAPDELVTDFVRRVNRESGTLIAHEQSSLVDVKRWAQLPADTALFHSLLIYDNYEEYQASPDQMDIDFIPRDGYNETEYVYGVHFGQVAGSLEVQVKYQTLYCGAEYARLLCRFMDHCLGQIVNQPATRIANVFSLPESELAQIHRWSTGTTVQFPQKDWLAYQLFTQNLTVRPDAVAVESATHSFGYAKVYEHVCNIASALRRRGFKPGHMAALLFARCPEFIFSYLAVQLLGGVCVPMDVKNASDRLLYMVSVLDKPWLLSLTTHTHVAEGLGIDSVDLFYVDNVMAEVIGRCDFQPDTSRHPDDLMYIMFTSGTTGQPKGVPIRHRSLVNFALSREHLFGLTVETRFLLMSNIAFDASLNAIFSTFHAGGTLVLHDGDLLDDLKRVNTCHATPSVLAAIEPGQYPDLTTVIAGGEALSYSVAQAWSRHARVYNTFGPTETTIDSHGTLFDPDGPVSVGYPVHNMQGYILDNDMEPVPIGAPGELYIGGAGVAVGYWKQPELTTKAFVANPFGPGKLYRTGDIVSWLPSGHVYYIGRRDHQVKLRGFRIELGEIESRCQTLPHVANAVALVKDNTLVVYLAPDNVDIVSLRHHLAAKLPEYMVPQHLITMDTLPTTTVGKADRRALLSVPLPEDDGGEDDIDGRHSSPAFTALRGAVAGVLHISPSRAGPRASFFRLGGDSISAIRLASTLRGLDFVVTVAQIFQCPTLGDLGAALVPLELDLSSRSAYAPFSLLGDGSEADTLRQHVAGALGLQSEKIQDVLPVLGLQQGFLVSTLKDPSAYMVQESFELLGRVDPGRLRQSWIDTLNSHTILRTKFIVADEFSNYAFLQVVLAQGEVEWSDQTLSGEDLQQVEANYFTLERERGFDFRSPLIRMALLRVHDQRHILFFAFHHALLDAWSSSIIKAETLERYHGRPIQPRIQYHDYMARVYTTDQSNPGDFWISNLNGIKCHPAIQFPIQSAANGPRHSTVDLTLSPSLSAIQGFCREQGLTFNSLLRSVWALALARYHGEEEEVTFGVLMSGRNVPLPGVEGMVGMCINTLPFRVRFVPHEPLVDYIRRINQESGTLTAYEQCGLIDIKRWTGVDSGTSLFQSLLVYDNHPEASPSANDDFVYQLRSGQNLAEYAYTVSFAEEGDALQLDLQFLNRYCDAHYARLMCQYVDHCMSAIVVKSTSQIRDLMSLPPSEEALVNQWATGHTVDFPLKDWLAHQFFTQNLAIRPDAIALESATAQFTYAEVYHRACAIATALRDQGAYTDDRVALLFTRSPEFIFSYLAVLLLGGVIVCMDANNALDRLSYMINLLEGPWVITNSATSELVAKLGLENGRVVYADQILTFATQHQPLYLPKDRTQDSLAYIVFTSGTTGRPKGVKVAHRSLVNFVLAASERLGLPADCRFLQGLNITFDPLHMEVLGTFHFGGTLVLQDGELLDDLRRVSACILVPSVLAALDPTAYPNLTTLIAGGEALPPTVAEKWVNRAHLHNFYGPSEATIASHSKHIIPGGSVTIGTSLANMQCHILDERMLPVPIGVPGEIYIGGAAVSEGYWRQPALADTSFISNPFGPGRLYRTGDLGCWLANSEVHVLGRKDFQVKLRGFRIELGEIESTCQSYPGIVNAVALIKDKRLVGYVAPGTIDITELLRYVSSILPYYMVPELIIPLDTLPLTSIGKADRKALQVLPLPEEPHVGGPDDPPVSETFATLRCALAEVLNLDPVRVTPSASFLRLGGDSISAIQLSSRCKKYGLKLTVADILKYPTLARLEQCAELIMDRSETKYLMDPIGPVPFTAIERHVIPSLRNVNHFNQSFLVKCRLSLALPVLREAVRSLVTHHDILRLRLTNVDGEWNKEVLPLPADTSVEGFLARFATVIEDDIPLDDYEAWVYRIQQTINVEFGPVMVCALLSVDGKPHVYLTVHHLAIDFVSWRILLEDFETLLTGGTLPEKTLSFREWSTLITEHARTLPDDLWPRHNAVAAIPFDHDPLSHSPATYRTIESVQQTLGLELSELLYGQAAAQADASPQEFMVTALIMALTDSFNISALEIDMEGHGRRPWSADIDVSRTLGWFTSLYPVAFHTDQAQHYSSVPPPLRCLAHVKQRLRSVPDSGFPYGLLKYVKGSVSTQGLVSVSPLPPSGVVFNYAGRFEQLMAKDAFWTPIHMKGSWSHDLSLDEPVKHALSTSGSYDPVVGLVLDISCPSQLYNPETVYAVTSQWKTHLASLVQAAVATPAPCRTPSDFPLSGLSESAFSVLTTEILPQMGLSLDDVEDIYPCLPIQEGLLLATLKDPAAYMVQSSYDIRGPLDQPRLQAAWVATFQHHTTFRTRFLLGGLGTLQPNLQLVSRHTDARWTVSDWSAIDVASAETEYMRAERRLRDLVSHVHNQDPVLAERYWTAYFKGVEQPSLLAEAHHAADSTVHSTDVAFYGCLDRVLDPADDLLHFARSQGVTPSTLLRAAMGIVLHRYTGSADPIFGTVVSGRNVPVPQVESTAGSCINTIPWRTGLSGQTTVDELLQTVHGGGTSSYAFEHCRLTDIHRWSGLSAEQPLFNVLFIYENYPEMQTDLGLPIELRPVDTRDPTDVPLTILAAASGDAIILRASFQTLSFSHAFVERFLDHLSNVLHSLAARSTDALVHTVNMLSNGEDDQLTNTWARNHQVLAHAQPACQQFLARVNTRPDHIAVQDGDFHLSYGQLCQVAGRLAHDLQQACACGPDRMIGVLADNSVELIVGQLAAWMTGSAFVVIAPDYPAERQQFILADAACVAVVGAPANLACLGVNPRIPQLVVDVESHPASTSAARVGQADVDPSSLAYVIYTSGSTGQPKGVMIEHSGLAHYLAGFREVTTVTPTSVVPTMLAPTFDVSVSEIWTTLTSGGTVAIARPGHYQPALALATRAGFTPSLLALFEPADYPDLASVLVIGEACPASLVDKWAPYAEFINLYGPTEVTIATHHAKLQVGDPVTIGRPMPNAVGLILDDHLRPVPVGVTGHLYLGGKGLARGYLN</sequence>
<dbReference type="InterPro" id="IPR020806">
    <property type="entry name" value="PKS_PP-bd"/>
</dbReference>
<keyword evidence="1" id="KW-0596">Phosphopantetheine</keyword>
<keyword evidence="2" id="KW-0597">Phosphoprotein</keyword>
<dbReference type="SUPFAM" id="SSF52777">
    <property type="entry name" value="CoA-dependent acyltransferases"/>
    <property type="match status" value="13"/>
</dbReference>
<evidence type="ECO:0000256" key="2">
    <source>
        <dbReference type="ARBA" id="ARBA00022553"/>
    </source>
</evidence>
<evidence type="ECO:0000313" key="5">
    <source>
        <dbReference type="EMBL" id="KAJ1918353.1"/>
    </source>
</evidence>
<dbReference type="Pfam" id="PF00501">
    <property type="entry name" value="AMP-binding"/>
    <property type="match status" value="6"/>
</dbReference>
<organism evidence="5 6">
    <name type="scientific">Tieghemiomyces parasiticus</name>
    <dbReference type="NCBI Taxonomy" id="78921"/>
    <lineage>
        <taxon>Eukaryota</taxon>
        <taxon>Fungi</taxon>
        <taxon>Fungi incertae sedis</taxon>
        <taxon>Zoopagomycota</taxon>
        <taxon>Kickxellomycotina</taxon>
        <taxon>Dimargaritomycetes</taxon>
        <taxon>Dimargaritales</taxon>
        <taxon>Dimargaritaceae</taxon>
        <taxon>Tieghemiomyces</taxon>
    </lineage>
</organism>
<dbReference type="InterPro" id="IPR000873">
    <property type="entry name" value="AMP-dep_synth/lig_dom"/>
</dbReference>
<dbReference type="InterPro" id="IPR045851">
    <property type="entry name" value="AMP-bd_C_sf"/>
</dbReference>
<feature type="domain" description="Carrier" evidence="4">
    <location>
        <begin position="3440"/>
        <end position="3513"/>
    </location>
</feature>
<dbReference type="NCBIfam" id="TIGR01733">
    <property type="entry name" value="AA-adenyl-dom"/>
    <property type="match status" value="4"/>
</dbReference>
<dbReference type="InterPro" id="IPR042099">
    <property type="entry name" value="ANL_N_sf"/>
</dbReference>
<dbReference type="InterPro" id="IPR023213">
    <property type="entry name" value="CAT-like_dom_sf"/>
</dbReference>
<keyword evidence="3" id="KW-0436">Ligase</keyword>
<dbReference type="PANTHER" id="PTHR45527:SF1">
    <property type="entry name" value="FATTY ACID SYNTHASE"/>
    <property type="match status" value="1"/>
</dbReference>
<dbReference type="EMBL" id="JANBPT010000507">
    <property type="protein sequence ID" value="KAJ1918353.1"/>
    <property type="molecule type" value="Genomic_DNA"/>
</dbReference>
<dbReference type="GO" id="GO:0044550">
    <property type="term" value="P:secondary metabolite biosynthetic process"/>
    <property type="evidence" value="ECO:0007669"/>
    <property type="project" value="TreeGrafter"/>
</dbReference>
<dbReference type="GO" id="GO:0005737">
    <property type="term" value="C:cytoplasm"/>
    <property type="evidence" value="ECO:0007669"/>
    <property type="project" value="TreeGrafter"/>
</dbReference>
<dbReference type="Gene3D" id="3.30.300.30">
    <property type="match status" value="5"/>
</dbReference>
<evidence type="ECO:0000256" key="1">
    <source>
        <dbReference type="ARBA" id="ARBA00022450"/>
    </source>
</evidence>
<dbReference type="NCBIfam" id="NF003417">
    <property type="entry name" value="PRK04813.1"/>
    <property type="match status" value="6"/>
</dbReference>
<evidence type="ECO:0000313" key="6">
    <source>
        <dbReference type="Proteomes" id="UP001150569"/>
    </source>
</evidence>
<dbReference type="InterPro" id="IPR020845">
    <property type="entry name" value="AMP-binding_CS"/>
</dbReference>
<dbReference type="Gene3D" id="3.30.559.30">
    <property type="entry name" value="Nonribosomal peptide synthetase, condensation domain"/>
    <property type="match status" value="7"/>
</dbReference>
<proteinExistence type="predicted"/>
<dbReference type="GO" id="GO:0031177">
    <property type="term" value="F:phosphopantetheine binding"/>
    <property type="evidence" value="ECO:0007669"/>
    <property type="project" value="InterPro"/>
</dbReference>
<feature type="domain" description="Carrier" evidence="4">
    <location>
        <begin position="5537"/>
        <end position="5613"/>
    </location>
</feature>
<accession>A0A9W7ZX14</accession>
<evidence type="ECO:0000259" key="4">
    <source>
        <dbReference type="PROSITE" id="PS50075"/>
    </source>
</evidence>
<dbReference type="SUPFAM" id="SSF47336">
    <property type="entry name" value="ACP-like"/>
    <property type="match status" value="5"/>
</dbReference>
<dbReference type="InterPro" id="IPR006162">
    <property type="entry name" value="Ppantetheine_attach_site"/>
</dbReference>
<dbReference type="InterPro" id="IPR009081">
    <property type="entry name" value="PP-bd_ACP"/>
</dbReference>
<dbReference type="PROSITE" id="PS00012">
    <property type="entry name" value="PHOSPHOPANTETHEINE"/>
    <property type="match status" value="1"/>
</dbReference>
<dbReference type="Gene3D" id="1.10.1200.10">
    <property type="entry name" value="ACP-like"/>
    <property type="match status" value="5"/>
</dbReference>
<feature type="domain" description="Carrier" evidence="4">
    <location>
        <begin position="757"/>
        <end position="833"/>
    </location>
</feature>
<reference evidence="5" key="1">
    <citation type="submission" date="2022-07" db="EMBL/GenBank/DDBJ databases">
        <title>Phylogenomic reconstructions and comparative analyses of Kickxellomycotina fungi.</title>
        <authorList>
            <person name="Reynolds N.K."/>
            <person name="Stajich J.E."/>
            <person name="Barry K."/>
            <person name="Grigoriev I.V."/>
            <person name="Crous P."/>
            <person name="Smith M.E."/>
        </authorList>
    </citation>
    <scope>NUCLEOTIDE SEQUENCE</scope>
    <source>
        <strain evidence="5">RSA 861</strain>
    </source>
</reference>
<dbReference type="PROSITE" id="PS50075">
    <property type="entry name" value="CARRIER"/>
    <property type="match status" value="5"/>
</dbReference>
<dbReference type="Proteomes" id="UP001150569">
    <property type="component" value="Unassembled WGS sequence"/>
</dbReference>
<comment type="caution">
    <text evidence="5">The sequence shown here is derived from an EMBL/GenBank/DDBJ whole genome shotgun (WGS) entry which is preliminary data.</text>
</comment>